<dbReference type="AlphaFoldDB" id="A0A1E3TE82"/>
<dbReference type="OrthoDB" id="4752222at2"/>
<dbReference type="PROSITE" id="PS50801">
    <property type="entry name" value="STAS"/>
    <property type="match status" value="1"/>
</dbReference>
<accession>A0A1E3TE82</accession>
<feature type="domain" description="STAS" evidence="1">
    <location>
        <begin position="23"/>
        <end position="73"/>
    </location>
</feature>
<dbReference type="Pfam" id="PF01740">
    <property type="entry name" value="STAS"/>
    <property type="match status" value="1"/>
</dbReference>
<evidence type="ECO:0000313" key="3">
    <source>
        <dbReference type="Proteomes" id="UP000252015"/>
    </source>
</evidence>
<dbReference type="RefSeq" id="WP_069397408.1">
    <property type="nucleotide sequence ID" value="NZ_JACKUN010000013.1"/>
</dbReference>
<protein>
    <recommendedName>
        <fullName evidence="1">STAS domain-containing protein</fullName>
    </recommendedName>
</protein>
<evidence type="ECO:0000313" key="2">
    <source>
        <dbReference type="EMBL" id="SRX92370.1"/>
    </source>
</evidence>
<name>A0A1E3TE82_MYCSH</name>
<dbReference type="CDD" id="cd07043">
    <property type="entry name" value="STAS_anti-anti-sigma_factors"/>
    <property type="match status" value="1"/>
</dbReference>
<gene>
    <name evidence="2" type="ORF">MSP7336_00595</name>
</gene>
<dbReference type="InterPro" id="IPR002645">
    <property type="entry name" value="STAS_dom"/>
</dbReference>
<dbReference type="InterPro" id="IPR036513">
    <property type="entry name" value="STAS_dom_sf"/>
</dbReference>
<organism evidence="2 3">
    <name type="scientific">Mycobacterium shimoidei</name>
    <dbReference type="NCBI Taxonomy" id="29313"/>
    <lineage>
        <taxon>Bacteria</taxon>
        <taxon>Bacillati</taxon>
        <taxon>Actinomycetota</taxon>
        <taxon>Actinomycetes</taxon>
        <taxon>Mycobacteriales</taxon>
        <taxon>Mycobacteriaceae</taxon>
        <taxon>Mycobacterium</taxon>
    </lineage>
</organism>
<dbReference type="EMBL" id="UEGW01000001">
    <property type="protein sequence ID" value="SRX92370.1"/>
    <property type="molecule type" value="Genomic_DNA"/>
</dbReference>
<dbReference type="SUPFAM" id="SSF52091">
    <property type="entry name" value="SpoIIaa-like"/>
    <property type="match status" value="1"/>
</dbReference>
<evidence type="ECO:0000259" key="1">
    <source>
        <dbReference type="PROSITE" id="PS50801"/>
    </source>
</evidence>
<proteinExistence type="predicted"/>
<dbReference type="Proteomes" id="UP000252015">
    <property type="component" value="Unassembled WGS sequence"/>
</dbReference>
<sequence>MSRASFQLHNMAEPAGSGRPVEVAVSGEVDVTNADNFGQSVTELTGAAPVILELSRLHYLDSAGFAALDRLLKLGVVLVVSEQSPIRRAAELMQLPFHRDVEAARRAC</sequence>
<reference evidence="2 3" key="1">
    <citation type="submission" date="2018-05" db="EMBL/GenBank/DDBJ databases">
        <authorList>
            <consortium name="IHU Genomes"/>
        </authorList>
    </citation>
    <scope>NUCLEOTIDE SEQUENCE [LARGE SCALE GENOMIC DNA]</scope>
    <source>
        <strain evidence="2 3">P7336</strain>
    </source>
</reference>
<dbReference type="STRING" id="29313.BHQ16_17850"/>
<keyword evidence="3" id="KW-1185">Reference proteome</keyword>
<dbReference type="Gene3D" id="3.30.750.24">
    <property type="entry name" value="STAS domain"/>
    <property type="match status" value="1"/>
</dbReference>